<sequence>MNDLDILRAAWADTDPPADGARAAARAALLARAGAAPGASTAEPPAARRRSFRPFRLPRPALRFVAVGTLAAAIAAGVTIAQTSGGTDQDGRPRPVLPGLPAGPVANAAEALERAAVTAERRAFTPPRPDQWIYLESRRRTSVKAGGVATGGPYKTRVVREWKRADGAKTASVRGGRLEILDAMRTTPPQDYPSLAGLPTDPDALLAWIYREMGGLGSTPEGRYETAYTMLGAILRDNVLPPKVEAALYRAIKKIPGVTLVRKVDGAGRPAIGLGRVAEGWLHAELLLDPQTFAYLGERSVAVKDHTVSGLDVKATVKKGTVQLMQTRQAAGIVDRPGQRP</sequence>
<protein>
    <recommendedName>
        <fullName evidence="3">CU044_5270 family protein</fullName>
    </recommendedName>
</protein>
<dbReference type="Proteomes" id="UP000614047">
    <property type="component" value="Unassembled WGS sequence"/>
</dbReference>
<gene>
    <name evidence="1" type="ORF">IW256_001691</name>
</gene>
<accession>A0A931DIY9</accession>
<keyword evidence="2" id="KW-1185">Reference proteome</keyword>
<organism evidence="1 2">
    <name type="scientific">Actinomadura viridis</name>
    <dbReference type="NCBI Taxonomy" id="58110"/>
    <lineage>
        <taxon>Bacteria</taxon>
        <taxon>Bacillati</taxon>
        <taxon>Actinomycetota</taxon>
        <taxon>Actinomycetes</taxon>
        <taxon>Streptosporangiales</taxon>
        <taxon>Thermomonosporaceae</taxon>
        <taxon>Actinomadura</taxon>
    </lineage>
</organism>
<evidence type="ECO:0000313" key="2">
    <source>
        <dbReference type="Proteomes" id="UP000614047"/>
    </source>
</evidence>
<evidence type="ECO:0000313" key="1">
    <source>
        <dbReference type="EMBL" id="MBG6087578.1"/>
    </source>
</evidence>
<dbReference type="InterPro" id="IPR047789">
    <property type="entry name" value="CU044_5270-like"/>
</dbReference>
<reference evidence="1" key="1">
    <citation type="submission" date="2020-11" db="EMBL/GenBank/DDBJ databases">
        <title>Sequencing the genomes of 1000 actinobacteria strains.</title>
        <authorList>
            <person name="Klenk H.-P."/>
        </authorList>
    </citation>
    <scope>NUCLEOTIDE SEQUENCE</scope>
    <source>
        <strain evidence="1">DSM 43175</strain>
    </source>
</reference>
<name>A0A931DIY9_9ACTN</name>
<evidence type="ECO:0008006" key="3">
    <source>
        <dbReference type="Google" id="ProtNLM"/>
    </source>
</evidence>
<dbReference type="RefSeq" id="WP_197010419.1">
    <property type="nucleotide sequence ID" value="NZ_BAABES010000024.1"/>
</dbReference>
<proteinExistence type="predicted"/>
<dbReference type="EMBL" id="JADOUA010000001">
    <property type="protein sequence ID" value="MBG6087578.1"/>
    <property type="molecule type" value="Genomic_DNA"/>
</dbReference>
<dbReference type="NCBIfam" id="NF038083">
    <property type="entry name" value="CU044_5270_fam"/>
    <property type="match status" value="1"/>
</dbReference>
<comment type="caution">
    <text evidence="1">The sequence shown here is derived from an EMBL/GenBank/DDBJ whole genome shotgun (WGS) entry which is preliminary data.</text>
</comment>
<dbReference type="AlphaFoldDB" id="A0A931DIY9"/>